<proteinExistence type="predicted"/>
<comment type="caution">
    <text evidence="7">The sequence shown here is derived from an EMBL/GenBank/DDBJ whole genome shotgun (WGS) entry which is preliminary data.</text>
</comment>
<feature type="transmembrane region" description="Helical" evidence="6">
    <location>
        <begin position="263"/>
        <end position="280"/>
    </location>
</feature>
<dbReference type="GO" id="GO:0005886">
    <property type="term" value="C:plasma membrane"/>
    <property type="evidence" value="ECO:0007669"/>
    <property type="project" value="UniProtKB-SubCell"/>
</dbReference>
<evidence type="ECO:0000256" key="6">
    <source>
        <dbReference type="SAM" id="Phobius"/>
    </source>
</evidence>
<dbReference type="InterPro" id="IPR018385">
    <property type="entry name" value="C4_dicarb_anaerob_car-like"/>
</dbReference>
<name>A0AA44Z8Q3_CROSK</name>
<dbReference type="Pfam" id="PF03606">
    <property type="entry name" value="DcuC"/>
    <property type="match status" value="1"/>
</dbReference>
<dbReference type="InterPro" id="IPR051679">
    <property type="entry name" value="DASS-Related_Transporters"/>
</dbReference>
<keyword evidence="3 6" id="KW-0812">Transmembrane</keyword>
<feature type="transmembrane region" description="Helical" evidence="6">
    <location>
        <begin position="77"/>
        <end position="99"/>
    </location>
</feature>
<accession>A0AA44Z8Q3</accession>
<evidence type="ECO:0000313" key="7">
    <source>
        <dbReference type="EMBL" id="PUW03529.1"/>
    </source>
</evidence>
<feature type="transmembrane region" description="Helical" evidence="6">
    <location>
        <begin position="417"/>
        <end position="439"/>
    </location>
</feature>
<feature type="transmembrane region" description="Helical" evidence="6">
    <location>
        <begin position="369"/>
        <end position="396"/>
    </location>
</feature>
<keyword evidence="2" id="KW-1003">Cell membrane</keyword>
<organism evidence="7 8">
    <name type="scientific">Cronobacter sakazakii</name>
    <name type="common">Enterobacter sakazakii</name>
    <dbReference type="NCBI Taxonomy" id="28141"/>
    <lineage>
        <taxon>Bacteria</taxon>
        <taxon>Pseudomonadati</taxon>
        <taxon>Pseudomonadota</taxon>
        <taxon>Gammaproteobacteria</taxon>
        <taxon>Enterobacterales</taxon>
        <taxon>Enterobacteriaceae</taxon>
        <taxon>Cronobacter</taxon>
    </lineage>
</organism>
<evidence type="ECO:0000256" key="2">
    <source>
        <dbReference type="ARBA" id="ARBA00022475"/>
    </source>
</evidence>
<keyword evidence="4 6" id="KW-1133">Transmembrane helix</keyword>
<dbReference type="Proteomes" id="UP000244856">
    <property type="component" value="Unassembled WGS sequence"/>
</dbReference>
<dbReference type="PANTHER" id="PTHR43652:SF6">
    <property type="entry name" value="ARGININE REPRESSOR"/>
    <property type="match status" value="1"/>
</dbReference>
<evidence type="ECO:0000313" key="8">
    <source>
        <dbReference type="Proteomes" id="UP000244856"/>
    </source>
</evidence>
<dbReference type="EMBL" id="NCTU01000007">
    <property type="protein sequence ID" value="PUW03529.1"/>
    <property type="molecule type" value="Genomic_DNA"/>
</dbReference>
<protein>
    <submittedName>
        <fullName evidence="7">YfcC family protein</fullName>
    </submittedName>
</protein>
<feature type="transmembrane region" description="Helical" evidence="6">
    <location>
        <begin position="201"/>
        <end position="223"/>
    </location>
</feature>
<comment type="subcellular location">
    <subcellularLocation>
        <location evidence="1">Cell membrane</location>
        <topology evidence="1">Multi-pass membrane protein</topology>
    </subcellularLocation>
</comment>
<reference evidence="7 8" key="1">
    <citation type="submission" date="2017-04" db="EMBL/GenBank/DDBJ databases">
        <title>Cronobacter sakazakii, ST83 Lineage Isolates.</title>
        <authorList>
            <person name="Chase H."/>
            <person name="Tall B."/>
            <person name="Gopinath G."/>
            <person name="Lehner A."/>
        </authorList>
    </citation>
    <scope>NUCLEOTIDE SEQUENCE [LARGE SCALE GENOMIC DNA]</scope>
    <source>
        <strain evidence="7 8">MOD1_Comp15</strain>
    </source>
</reference>
<dbReference type="PANTHER" id="PTHR43652">
    <property type="entry name" value="BASIC AMINO ACID ANTIPORTER YFCC-RELATED"/>
    <property type="match status" value="1"/>
</dbReference>
<evidence type="ECO:0000256" key="3">
    <source>
        <dbReference type="ARBA" id="ARBA00022692"/>
    </source>
</evidence>
<sequence>MHRFKFPSAYTILFVLIALVAALTWVVPAGEYQMAMNETLGKEVPVAGTYAPVEAHPQGITAILLAPVDGLYNHVTYTAGAIDVALFVLIIGGFLGMVNKTGAIDAGIERVTERLHGKEEWMIPILMALFAAGGTIYGMAEESLPFYTLLVPVMMAARFDPLVAAATVLLGAGIGTLGSTINPFATVIAANAAGIPFTSGIWLRVALLVLGWVICVLWVMRYARRVRQDPSRSVVADQWEANRAHFLGSRSGEMLPFTATRKIILVIFAASFAVMIYGVAVRGWWMGEISGVFLAAAIITGVVARMSEEAFTSTFIDGARDLLGVALIIGIARGIVVVMDNGMITHTILHSAENLVSGLSTTVFINVTYWIEVVLSFLVPSSSGLAVLTMPIMAPLADFAHVGRDLVVTAYQSASGIVNLITPTSAVVMGGLAIARVPYVRYLKWVAPLILILTVLNMAALSLGALF</sequence>
<evidence type="ECO:0000256" key="4">
    <source>
        <dbReference type="ARBA" id="ARBA00022989"/>
    </source>
</evidence>
<gene>
    <name evidence="7" type="ORF">B7T07_14070</name>
</gene>
<evidence type="ECO:0000256" key="5">
    <source>
        <dbReference type="ARBA" id="ARBA00023136"/>
    </source>
</evidence>
<feature type="transmembrane region" description="Helical" evidence="6">
    <location>
        <begin position="445"/>
        <end position="466"/>
    </location>
</feature>
<feature type="transmembrane region" description="Helical" evidence="6">
    <location>
        <begin position="325"/>
        <end position="349"/>
    </location>
</feature>
<evidence type="ECO:0000256" key="1">
    <source>
        <dbReference type="ARBA" id="ARBA00004651"/>
    </source>
</evidence>
<keyword evidence="5 6" id="KW-0472">Membrane</keyword>
<dbReference type="RefSeq" id="WP_080321623.1">
    <property type="nucleotide sequence ID" value="NZ_CP078110.1"/>
</dbReference>
<dbReference type="AlphaFoldDB" id="A0AA44Z8Q3"/>